<keyword evidence="1" id="KW-0812">Transmembrane</keyword>
<dbReference type="Pfam" id="PF14257">
    <property type="entry name" value="DUF4349"/>
    <property type="match status" value="1"/>
</dbReference>
<sequence length="290" mass="32386">MKKSFIVFGVVGILVILLTGFFVGHLFLGSSIYSKKTIYEDDIPLPTRYGGIANSGAYTKEATQVYATSRDINSIDRKVVKNGSANIEVENFDSSVSKIKELANSFGGYITGSSMWTSGSNTKNGNITVKIPENKFEIFGDSLVQIGKVKSKETSANDVTEEYIDIQARIKNLKNQEYRYIELLSMAKSVEDVLAIEVQLGRIRSEIESYERRIKYLDNTTSYGTFYLTLNEPEKVVHEWGIKKAFNQAIDALIISIAGIIILGGFLIPIAILAGILYFVVKYVRKRIKK</sequence>
<keyword evidence="1" id="KW-1133">Transmembrane helix</keyword>
<evidence type="ECO:0000256" key="1">
    <source>
        <dbReference type="SAM" id="Phobius"/>
    </source>
</evidence>
<accession>A0A150JMH4</accession>
<evidence type="ECO:0000313" key="4">
    <source>
        <dbReference type="EMBL" id="KYC58463.1"/>
    </source>
</evidence>
<protein>
    <recommendedName>
        <fullName evidence="2">DUF4349 domain-containing protein</fullName>
    </recommendedName>
</protein>
<dbReference type="EMBL" id="LNJB01000001">
    <property type="protein sequence ID" value="KYC55501.1"/>
    <property type="molecule type" value="Genomic_DNA"/>
</dbReference>
<reference evidence="3 5" key="1">
    <citation type="journal article" date="2016" name="ISME J.">
        <title>Chasing the elusive Euryarchaeota class WSA2: genomes reveal a uniquely fastidious methyl-reducing methanogen.</title>
        <authorList>
            <person name="Nobu M.K."/>
            <person name="Narihiro T."/>
            <person name="Kuroda K."/>
            <person name="Mei R."/>
            <person name="Liu W.T."/>
        </authorList>
    </citation>
    <scope>NUCLEOTIDE SEQUENCE [LARGE SCALE GENOMIC DNA]</scope>
    <source>
        <strain evidence="3">ADurb1013_Bin02101</strain>
        <strain evidence="4">ADurb1213_Bin02801</strain>
    </source>
</reference>
<evidence type="ECO:0000313" key="3">
    <source>
        <dbReference type="EMBL" id="KYC55501.1"/>
    </source>
</evidence>
<organism evidence="3 5">
    <name type="scientific">Candidatus Methanofastidiosum methylothiophilum</name>
    <dbReference type="NCBI Taxonomy" id="1705564"/>
    <lineage>
        <taxon>Archaea</taxon>
        <taxon>Methanobacteriati</taxon>
        <taxon>Methanobacteriota</taxon>
        <taxon>Stenosarchaea group</taxon>
        <taxon>Candidatus Methanofastidiosia</taxon>
        <taxon>Candidatus Methanofastidiosales</taxon>
        <taxon>Candidatus Methanofastidiosaceae</taxon>
        <taxon>Candidatus Methanofastidiosum</taxon>
    </lineage>
</organism>
<evidence type="ECO:0000313" key="5">
    <source>
        <dbReference type="Proteomes" id="UP000092420"/>
    </source>
</evidence>
<accession>A0A150JKE2</accession>
<dbReference type="InterPro" id="IPR025645">
    <property type="entry name" value="DUF4349"/>
</dbReference>
<feature type="transmembrane region" description="Helical" evidence="1">
    <location>
        <begin position="5"/>
        <end position="28"/>
    </location>
</feature>
<proteinExistence type="predicted"/>
<dbReference type="Proteomes" id="UP000092420">
    <property type="component" value="Unassembled WGS sequence"/>
</dbReference>
<comment type="caution">
    <text evidence="3">The sequence shown here is derived from an EMBL/GenBank/DDBJ whole genome shotgun (WGS) entry which is preliminary data.</text>
</comment>
<feature type="transmembrane region" description="Helical" evidence="1">
    <location>
        <begin position="253"/>
        <end position="281"/>
    </location>
</feature>
<dbReference type="EMBL" id="LNJE01000002">
    <property type="protein sequence ID" value="KYC58463.1"/>
    <property type="molecule type" value="Genomic_DNA"/>
</dbReference>
<dbReference type="AlphaFoldDB" id="A0A150JE66"/>
<evidence type="ECO:0000259" key="2">
    <source>
        <dbReference type="Pfam" id="PF14257"/>
    </source>
</evidence>
<keyword evidence="1" id="KW-0472">Membrane</keyword>
<name>A0A150JE66_9EURY</name>
<gene>
    <name evidence="3" type="ORF">AN188_00154</name>
    <name evidence="4" type="ORF">APG09_00209</name>
</gene>
<feature type="domain" description="DUF4349" evidence="2">
    <location>
        <begin position="77"/>
        <end position="281"/>
    </location>
</feature>
<accession>A0A150JE66</accession>